<dbReference type="InterPro" id="IPR012334">
    <property type="entry name" value="Pectin_lyas_fold"/>
</dbReference>
<dbReference type="Gene3D" id="2.160.20.10">
    <property type="entry name" value="Single-stranded right-handed beta-helix, Pectin lyase-like"/>
    <property type="match status" value="1"/>
</dbReference>
<protein>
    <recommendedName>
        <fullName evidence="4">Right handed beta helix region</fullName>
    </recommendedName>
</protein>
<dbReference type="EMBL" id="FOFT01000002">
    <property type="protein sequence ID" value="SEQ59456.1"/>
    <property type="molecule type" value="Genomic_DNA"/>
</dbReference>
<keyword evidence="1" id="KW-0732">Signal</keyword>
<evidence type="ECO:0000256" key="1">
    <source>
        <dbReference type="SAM" id="SignalP"/>
    </source>
</evidence>
<feature type="chain" id="PRO_5011709328" description="Right handed beta helix region" evidence="1">
    <location>
        <begin position="27"/>
        <end position="381"/>
    </location>
</feature>
<evidence type="ECO:0008006" key="4">
    <source>
        <dbReference type="Google" id="ProtNLM"/>
    </source>
</evidence>
<dbReference type="Proteomes" id="UP000199028">
    <property type="component" value="Unassembled WGS sequence"/>
</dbReference>
<organism evidence="2 3">
    <name type="scientific">Lentzea flaviverrucosa</name>
    <dbReference type="NCBI Taxonomy" id="200379"/>
    <lineage>
        <taxon>Bacteria</taxon>
        <taxon>Bacillati</taxon>
        <taxon>Actinomycetota</taxon>
        <taxon>Actinomycetes</taxon>
        <taxon>Pseudonocardiales</taxon>
        <taxon>Pseudonocardiaceae</taxon>
        <taxon>Lentzea</taxon>
    </lineage>
</organism>
<dbReference type="RefSeq" id="WP_090064313.1">
    <property type="nucleotide sequence ID" value="NZ_FOFT01000002.1"/>
</dbReference>
<dbReference type="AlphaFoldDB" id="A0A1H9HB02"/>
<dbReference type="InterPro" id="IPR011050">
    <property type="entry name" value="Pectin_lyase_fold/virulence"/>
</dbReference>
<sequence length="381" mass="39265">MLSTRWRIGAAVAVATVLGGLAPATAAPQVMACGDGTFNAEAVLNGSTWTSRNGSRTVYTGSDMRSAVQAAVNSLTGGRTSKQWVVVRGSGSVGAGSRISLPSYTGIDVCGTINVTGTGSGDQAPIYSRGTRDVEVRHLSVTGRPLYGIFLRNVDNVVLGQIDLRLSSGLGVRIDNRGNTSVRSRNIRIDNVFASGASSHAVETYGVDGLTVGTVTARNVGESGLLLNDTINATVGTVDAENAGAGTGYAAFRTANRNGRIGTGYPTNIRVGTVRARGGGRGVFCVSESGGLVIDRIDLANTGNNAVLVENCTNVTLAAQSGTVTGGGEIRLAARSEFPNNRDIVVQNLTVTNSSVRESPCGTNTTFRNLTLNNSTSNVCS</sequence>
<name>A0A1H9HB02_9PSEU</name>
<accession>A0A1H9HB02</accession>
<evidence type="ECO:0000313" key="2">
    <source>
        <dbReference type="EMBL" id="SEQ59456.1"/>
    </source>
</evidence>
<evidence type="ECO:0000313" key="3">
    <source>
        <dbReference type="Proteomes" id="UP000199028"/>
    </source>
</evidence>
<proteinExistence type="predicted"/>
<dbReference type="SUPFAM" id="SSF51126">
    <property type="entry name" value="Pectin lyase-like"/>
    <property type="match status" value="1"/>
</dbReference>
<gene>
    <name evidence="2" type="ORF">SAMN05216195_102819</name>
</gene>
<keyword evidence="3" id="KW-1185">Reference proteome</keyword>
<reference evidence="3" key="1">
    <citation type="submission" date="2016-10" db="EMBL/GenBank/DDBJ databases">
        <authorList>
            <person name="Varghese N."/>
            <person name="Submissions S."/>
        </authorList>
    </citation>
    <scope>NUCLEOTIDE SEQUENCE [LARGE SCALE GENOMIC DNA]</scope>
    <source>
        <strain evidence="3">CGMCC 4.578</strain>
    </source>
</reference>
<feature type="signal peptide" evidence="1">
    <location>
        <begin position="1"/>
        <end position="26"/>
    </location>
</feature>
<dbReference type="OrthoDB" id="2986171at2"/>